<organism evidence="3 4">
    <name type="scientific">Adlercreutzia faecimuris</name>
    <dbReference type="NCBI Taxonomy" id="2897341"/>
    <lineage>
        <taxon>Bacteria</taxon>
        <taxon>Bacillati</taxon>
        <taxon>Actinomycetota</taxon>
        <taxon>Coriobacteriia</taxon>
        <taxon>Eggerthellales</taxon>
        <taxon>Eggerthellaceae</taxon>
        <taxon>Adlercreutzia</taxon>
    </lineage>
</organism>
<evidence type="ECO:0000313" key="3">
    <source>
        <dbReference type="EMBL" id="MCI2241411.1"/>
    </source>
</evidence>
<keyword evidence="4" id="KW-1185">Reference proteome</keyword>
<evidence type="ECO:0000256" key="1">
    <source>
        <dbReference type="SAM" id="MobiDB-lite"/>
    </source>
</evidence>
<keyword evidence="2" id="KW-0472">Membrane</keyword>
<dbReference type="InterPro" id="IPR014975">
    <property type="entry name" value="DUF1836"/>
</dbReference>
<accession>A0ABS9WGN9</accession>
<keyword evidence="2" id="KW-1133">Transmembrane helix</keyword>
<gene>
    <name evidence="3" type="ORF">LPT13_03465</name>
</gene>
<comment type="caution">
    <text evidence="3">The sequence shown here is derived from an EMBL/GenBank/DDBJ whole genome shotgun (WGS) entry which is preliminary data.</text>
</comment>
<evidence type="ECO:0000256" key="2">
    <source>
        <dbReference type="SAM" id="Phobius"/>
    </source>
</evidence>
<feature type="region of interest" description="Disordered" evidence="1">
    <location>
        <begin position="1"/>
        <end position="27"/>
    </location>
</feature>
<feature type="compositionally biased region" description="Low complexity" evidence="1">
    <location>
        <begin position="8"/>
        <end position="27"/>
    </location>
</feature>
<dbReference type="PANTHER" id="PTHR40056:SF1">
    <property type="entry name" value="DUF1836 DOMAIN-CONTAINING PROTEIN"/>
    <property type="match status" value="1"/>
</dbReference>
<evidence type="ECO:0000313" key="4">
    <source>
        <dbReference type="Proteomes" id="UP001430755"/>
    </source>
</evidence>
<dbReference type="EMBL" id="JAJMLW010000001">
    <property type="protein sequence ID" value="MCI2241411.1"/>
    <property type="molecule type" value="Genomic_DNA"/>
</dbReference>
<reference evidence="3" key="1">
    <citation type="submission" date="2021-11" db="EMBL/GenBank/DDBJ databases">
        <title>A Novel Adlercreutzia Species, isolated from a Allomyrina dichotoma larva feces.</title>
        <authorList>
            <person name="Suh M.K."/>
        </authorList>
    </citation>
    <scope>NUCLEOTIDE SEQUENCE</scope>
    <source>
        <strain evidence="3">JBNU-10</strain>
    </source>
</reference>
<dbReference type="RefSeq" id="WP_242163550.1">
    <property type="nucleotide sequence ID" value="NZ_JAJMLW010000001.1"/>
</dbReference>
<dbReference type="Proteomes" id="UP001430755">
    <property type="component" value="Unassembled WGS sequence"/>
</dbReference>
<dbReference type="PANTHER" id="PTHR40056">
    <property type="entry name" value="HYPOTHETICAL CYTOSOLIC PROTEIN"/>
    <property type="match status" value="1"/>
</dbReference>
<name>A0ABS9WGN9_9ACTN</name>
<sequence>MTRSIDNSAVAPRRPAGPAGPAASPRAVRPAAPGIAAAVPAPEDFRLPRFRDIPDVGLYLEQVVAYVNGALAPLAVPPLTPSMVSNYVKQGIVPGPVKKRYGAEQLAYLVFVACAKTVLSMEDIGLFCAMQRVTYDTATAYDYFCDQLEAAIAFVFGEADDIPETGVTTSAEKTMLRYCVIALANVVYLTAAFAAVRAAGEGGPRAPEGPTAEI</sequence>
<feature type="transmembrane region" description="Helical" evidence="2">
    <location>
        <begin position="175"/>
        <end position="196"/>
    </location>
</feature>
<keyword evidence="2" id="KW-0812">Transmembrane</keyword>
<proteinExistence type="predicted"/>
<dbReference type="Pfam" id="PF08876">
    <property type="entry name" value="DUF1836"/>
    <property type="match status" value="1"/>
</dbReference>
<protein>
    <submittedName>
        <fullName evidence="3">DUF1836 domain-containing protein</fullName>
    </submittedName>
</protein>